<dbReference type="FunFam" id="2.40.30.10:FF:000056">
    <property type="entry name" value="NADPH oxidase 5"/>
    <property type="match status" value="1"/>
</dbReference>
<feature type="transmembrane region" description="Helical" evidence="8">
    <location>
        <begin position="13"/>
        <end position="32"/>
    </location>
</feature>
<dbReference type="SUPFAM" id="SSF63380">
    <property type="entry name" value="Riboflavin synthase domain-like"/>
    <property type="match status" value="1"/>
</dbReference>
<dbReference type="EMBL" id="LJIG01009844">
    <property type="protein sequence ID" value="KRT82268.1"/>
    <property type="molecule type" value="Genomic_DNA"/>
</dbReference>
<dbReference type="Gene3D" id="2.40.30.10">
    <property type="entry name" value="Translation factors"/>
    <property type="match status" value="1"/>
</dbReference>
<organism evidence="10 11">
    <name type="scientific">Oryctes borbonicus</name>
    <dbReference type="NCBI Taxonomy" id="1629725"/>
    <lineage>
        <taxon>Eukaryota</taxon>
        <taxon>Metazoa</taxon>
        <taxon>Ecdysozoa</taxon>
        <taxon>Arthropoda</taxon>
        <taxon>Hexapoda</taxon>
        <taxon>Insecta</taxon>
        <taxon>Pterygota</taxon>
        <taxon>Neoptera</taxon>
        <taxon>Endopterygota</taxon>
        <taxon>Coleoptera</taxon>
        <taxon>Polyphaga</taxon>
        <taxon>Scarabaeiformia</taxon>
        <taxon>Scarabaeidae</taxon>
        <taxon>Dynastinae</taxon>
        <taxon>Oryctes</taxon>
    </lineage>
</organism>
<reference evidence="10 11" key="1">
    <citation type="submission" date="2015-09" db="EMBL/GenBank/DDBJ databases">
        <title>Draft genome of the scarab beetle Oryctes borbonicus.</title>
        <authorList>
            <person name="Meyer J.M."/>
            <person name="Markov G.V."/>
            <person name="Baskaran P."/>
            <person name="Herrmann M."/>
            <person name="Sommer R.J."/>
            <person name="Roedelsperger C."/>
        </authorList>
    </citation>
    <scope>NUCLEOTIDE SEQUENCE [LARGE SCALE GENOMIC DNA]</scope>
    <source>
        <strain evidence="10">OB123</strain>
        <tissue evidence="10">Whole animal</tissue>
    </source>
</reference>
<dbReference type="PRINTS" id="PR00466">
    <property type="entry name" value="GP91PHOX"/>
</dbReference>
<comment type="caution">
    <text evidence="10">The sequence shown here is derived from an EMBL/GenBank/DDBJ whole genome shotgun (WGS) entry which is preliminary data.</text>
</comment>
<feature type="transmembrane region" description="Helical" evidence="8">
    <location>
        <begin position="118"/>
        <end position="137"/>
    </location>
</feature>
<dbReference type="GO" id="GO:0016175">
    <property type="term" value="F:superoxide-generating NAD(P)H oxidase activity"/>
    <property type="evidence" value="ECO:0007669"/>
    <property type="project" value="TreeGrafter"/>
</dbReference>
<feature type="transmembrane region" description="Helical" evidence="8">
    <location>
        <begin position="53"/>
        <end position="76"/>
    </location>
</feature>
<dbReference type="InterPro" id="IPR013112">
    <property type="entry name" value="FAD-bd_8"/>
</dbReference>
<evidence type="ECO:0000256" key="8">
    <source>
        <dbReference type="SAM" id="Phobius"/>
    </source>
</evidence>
<dbReference type="InterPro" id="IPR017938">
    <property type="entry name" value="Riboflavin_synthase-like_b-brl"/>
</dbReference>
<accession>A0A0T6B4H3</accession>
<dbReference type="AlphaFoldDB" id="A0A0T6B4H3"/>
<proteinExistence type="predicted"/>
<feature type="region of interest" description="Disordered" evidence="7">
    <location>
        <begin position="355"/>
        <end position="402"/>
    </location>
</feature>
<evidence type="ECO:0000313" key="11">
    <source>
        <dbReference type="Proteomes" id="UP000051574"/>
    </source>
</evidence>
<evidence type="ECO:0000256" key="5">
    <source>
        <dbReference type="ARBA" id="ARBA00023136"/>
    </source>
</evidence>
<dbReference type="InterPro" id="IPR017927">
    <property type="entry name" value="FAD-bd_FR_type"/>
</dbReference>
<dbReference type="GO" id="GO:0042554">
    <property type="term" value="P:superoxide anion generation"/>
    <property type="evidence" value="ECO:0007669"/>
    <property type="project" value="TreeGrafter"/>
</dbReference>
<keyword evidence="3 8" id="KW-1133">Transmembrane helix</keyword>
<dbReference type="OrthoDB" id="167398at2759"/>
<feature type="transmembrane region" description="Helical" evidence="8">
    <location>
        <begin position="149"/>
        <end position="166"/>
    </location>
</feature>
<dbReference type="PROSITE" id="PS51384">
    <property type="entry name" value="FAD_FR"/>
    <property type="match status" value="1"/>
</dbReference>
<keyword evidence="11" id="KW-1185">Reference proteome</keyword>
<sequence>MFVIFARACGQCLNFNCVFILVLMLRQTITFLRSRGLSMILPLDDHIYFHKQAGYLIVFYSALHTIMHCFNLDVILEKNSLINANDTEECSPNHTQTCTATDFLLTTKPGFGGLVPGLAFPTGIVLVVILTVIFICSQPFVRRRGSFEVFYWTHTLYIPFWILLILHCKNFWKWFILPGTIFAIERLIRFSWIKSGRGKTYITSGVLLSSKVVHLQIKKPIHFDFHPGDYVFVNIPKIAQYEWHPFTISSAPEQDDSIWLHIRAVGEWTNKLHEYFKAEQDKLEAQASLTENTQTVVVPEPEPQSPIKRFQATVRRTFSKKDDAAKPIQPVYKSLTNASSSVGQLHNVASCSGDSYELTSKGGPESKFHKLLSSTKAPPLSKSLSMPDMQQNKHKKKERSLV</sequence>
<evidence type="ECO:0000256" key="3">
    <source>
        <dbReference type="ARBA" id="ARBA00022989"/>
    </source>
</evidence>
<keyword evidence="4" id="KW-0560">Oxidoreductase</keyword>
<comment type="catalytic activity">
    <reaction evidence="6">
        <text>NADPH + 2 O2 = 2 superoxide + NADP(+) + H(+)</text>
        <dbReference type="Rhea" id="RHEA:63180"/>
        <dbReference type="ChEBI" id="CHEBI:15378"/>
        <dbReference type="ChEBI" id="CHEBI:15379"/>
        <dbReference type="ChEBI" id="CHEBI:18421"/>
        <dbReference type="ChEBI" id="CHEBI:57783"/>
        <dbReference type="ChEBI" id="CHEBI:58349"/>
    </reaction>
</comment>
<evidence type="ECO:0000313" key="10">
    <source>
        <dbReference type="EMBL" id="KRT82268.1"/>
    </source>
</evidence>
<evidence type="ECO:0000256" key="4">
    <source>
        <dbReference type="ARBA" id="ARBA00023002"/>
    </source>
</evidence>
<evidence type="ECO:0000256" key="6">
    <source>
        <dbReference type="ARBA" id="ARBA00049908"/>
    </source>
</evidence>
<evidence type="ECO:0000256" key="2">
    <source>
        <dbReference type="ARBA" id="ARBA00022692"/>
    </source>
</evidence>
<evidence type="ECO:0000259" key="9">
    <source>
        <dbReference type="PROSITE" id="PS51384"/>
    </source>
</evidence>
<feature type="compositionally biased region" description="Polar residues" evidence="7">
    <location>
        <begin position="372"/>
        <end position="390"/>
    </location>
</feature>
<protein>
    <recommendedName>
        <fullName evidence="9">FAD-binding FR-type domain-containing protein</fullName>
    </recommendedName>
</protein>
<name>A0A0T6B4H3_9SCAR</name>
<dbReference type="InterPro" id="IPR000778">
    <property type="entry name" value="Cyt_b245_heavy_chain"/>
</dbReference>
<keyword evidence="2 8" id="KW-0812">Transmembrane</keyword>
<dbReference type="InterPro" id="IPR013130">
    <property type="entry name" value="Fe3_Rdtase_TM_dom"/>
</dbReference>
<dbReference type="Proteomes" id="UP000051574">
    <property type="component" value="Unassembled WGS sequence"/>
</dbReference>
<keyword evidence="5 8" id="KW-0472">Membrane</keyword>
<dbReference type="InterPro" id="IPR050369">
    <property type="entry name" value="RBOH/FRE"/>
</dbReference>
<dbReference type="Pfam" id="PF08022">
    <property type="entry name" value="FAD_binding_8"/>
    <property type="match status" value="1"/>
</dbReference>
<dbReference type="GO" id="GO:0006952">
    <property type="term" value="P:defense response"/>
    <property type="evidence" value="ECO:0007669"/>
    <property type="project" value="TreeGrafter"/>
</dbReference>
<evidence type="ECO:0000256" key="1">
    <source>
        <dbReference type="ARBA" id="ARBA00004141"/>
    </source>
</evidence>
<dbReference type="Pfam" id="PF01794">
    <property type="entry name" value="Ferric_reduct"/>
    <property type="match status" value="1"/>
</dbReference>
<evidence type="ECO:0000256" key="7">
    <source>
        <dbReference type="SAM" id="MobiDB-lite"/>
    </source>
</evidence>
<comment type="subcellular location">
    <subcellularLocation>
        <location evidence="1">Membrane</location>
        <topology evidence="1">Multi-pass membrane protein</topology>
    </subcellularLocation>
</comment>
<feature type="compositionally biased region" description="Basic residues" evidence="7">
    <location>
        <begin position="392"/>
        <end position="402"/>
    </location>
</feature>
<feature type="domain" description="FAD-binding FR-type" evidence="9">
    <location>
        <begin position="174"/>
        <end position="306"/>
    </location>
</feature>
<dbReference type="PANTHER" id="PTHR11972:SF58">
    <property type="entry name" value="NADPH OXIDASE 5"/>
    <property type="match status" value="1"/>
</dbReference>
<gene>
    <name evidence="10" type="ORF">AMK59_4019</name>
</gene>
<dbReference type="GO" id="GO:0043020">
    <property type="term" value="C:NADPH oxidase complex"/>
    <property type="evidence" value="ECO:0007669"/>
    <property type="project" value="TreeGrafter"/>
</dbReference>
<dbReference type="CDD" id="cd06186">
    <property type="entry name" value="NOX_Duox_like_FAD_NADP"/>
    <property type="match status" value="1"/>
</dbReference>
<dbReference type="PANTHER" id="PTHR11972">
    <property type="entry name" value="NADPH OXIDASE"/>
    <property type="match status" value="1"/>
</dbReference>